<evidence type="ECO:0000313" key="1">
    <source>
        <dbReference type="EMBL" id="KAK7346091.1"/>
    </source>
</evidence>
<keyword evidence="2" id="KW-1185">Reference proteome</keyword>
<organism evidence="1 2">
    <name type="scientific">Phaseolus coccineus</name>
    <name type="common">Scarlet runner bean</name>
    <name type="synonym">Phaseolus multiflorus</name>
    <dbReference type="NCBI Taxonomy" id="3886"/>
    <lineage>
        <taxon>Eukaryota</taxon>
        <taxon>Viridiplantae</taxon>
        <taxon>Streptophyta</taxon>
        <taxon>Embryophyta</taxon>
        <taxon>Tracheophyta</taxon>
        <taxon>Spermatophyta</taxon>
        <taxon>Magnoliopsida</taxon>
        <taxon>eudicotyledons</taxon>
        <taxon>Gunneridae</taxon>
        <taxon>Pentapetalae</taxon>
        <taxon>rosids</taxon>
        <taxon>fabids</taxon>
        <taxon>Fabales</taxon>
        <taxon>Fabaceae</taxon>
        <taxon>Papilionoideae</taxon>
        <taxon>50 kb inversion clade</taxon>
        <taxon>NPAAA clade</taxon>
        <taxon>indigoferoid/millettioid clade</taxon>
        <taxon>Phaseoleae</taxon>
        <taxon>Phaseolus</taxon>
    </lineage>
</organism>
<protein>
    <submittedName>
        <fullName evidence="1">Uncharacterized protein</fullName>
    </submittedName>
</protein>
<dbReference type="EMBL" id="JAYMYR010000008">
    <property type="protein sequence ID" value="KAK7346091.1"/>
    <property type="molecule type" value="Genomic_DNA"/>
</dbReference>
<dbReference type="Proteomes" id="UP001374584">
    <property type="component" value="Unassembled WGS sequence"/>
</dbReference>
<sequence length="71" mass="7856">MCAVCTLQSFCCFVLNGRPLSFSFSVSLFSRFHSQHTLSLFLCNNLSSSFSQSPFPQFVNLESDVSASVGY</sequence>
<name>A0AAN9M279_PHACN</name>
<dbReference type="AlphaFoldDB" id="A0AAN9M279"/>
<gene>
    <name evidence="1" type="ORF">VNO80_20605</name>
</gene>
<proteinExistence type="predicted"/>
<comment type="caution">
    <text evidence="1">The sequence shown here is derived from an EMBL/GenBank/DDBJ whole genome shotgun (WGS) entry which is preliminary data.</text>
</comment>
<evidence type="ECO:0000313" key="2">
    <source>
        <dbReference type="Proteomes" id="UP001374584"/>
    </source>
</evidence>
<reference evidence="1 2" key="1">
    <citation type="submission" date="2024-01" db="EMBL/GenBank/DDBJ databases">
        <title>The genomes of 5 underutilized Papilionoideae crops provide insights into root nodulation and disease resistanc.</title>
        <authorList>
            <person name="Jiang F."/>
        </authorList>
    </citation>
    <scope>NUCLEOTIDE SEQUENCE [LARGE SCALE GENOMIC DNA]</scope>
    <source>
        <strain evidence="1">JINMINGXINNONG_FW02</strain>
        <tissue evidence="1">Leaves</tissue>
    </source>
</reference>
<accession>A0AAN9M279</accession>